<dbReference type="Proteomes" id="UP000002668">
    <property type="component" value="Genome"/>
</dbReference>
<dbReference type="HOGENOM" id="CLU_1518133_0_0_1"/>
<feature type="region of interest" description="Disordered" evidence="1">
    <location>
        <begin position="31"/>
        <end position="61"/>
    </location>
</feature>
<proteinExistence type="predicted"/>
<feature type="compositionally biased region" description="Polar residues" evidence="1">
    <location>
        <begin position="38"/>
        <end position="49"/>
    </location>
</feature>
<evidence type="ECO:0000313" key="2">
    <source>
        <dbReference type="EMBL" id="CBX92963.1"/>
    </source>
</evidence>
<evidence type="ECO:0000313" key="3">
    <source>
        <dbReference type="Proteomes" id="UP000002668"/>
    </source>
</evidence>
<accession>E4ZNA4</accession>
<organism evidence="3">
    <name type="scientific">Leptosphaeria maculans (strain JN3 / isolate v23.1.3 / race Av1-4-5-6-7-8)</name>
    <name type="common">Blackleg fungus</name>
    <name type="synonym">Phoma lingam</name>
    <dbReference type="NCBI Taxonomy" id="985895"/>
    <lineage>
        <taxon>Eukaryota</taxon>
        <taxon>Fungi</taxon>
        <taxon>Dikarya</taxon>
        <taxon>Ascomycota</taxon>
        <taxon>Pezizomycotina</taxon>
        <taxon>Dothideomycetes</taxon>
        <taxon>Pleosporomycetidae</taxon>
        <taxon>Pleosporales</taxon>
        <taxon>Pleosporineae</taxon>
        <taxon>Leptosphaeriaceae</taxon>
        <taxon>Plenodomus</taxon>
        <taxon>Plenodomus lingam/Leptosphaeria maculans species complex</taxon>
    </lineage>
</organism>
<sequence length="177" mass="19212">MAGPWSAIPNVTGTYHLSTSSLPSALHAVPALHPNHLPTPTRQLATSRENTSKPKRKRNGRAGRCIHAVGSWARASLRAEAESSVFLGRALRSRRSGFVRLKAEGRDSASCLPDCLSACLPVCLSACWGGVHSLGSALDGIGVDRAWCRSMRGWWAWGVLSSYRYEALRLMFLCCCC</sequence>
<reference evidence="3" key="1">
    <citation type="journal article" date="2011" name="Nat. Commun.">
        <title>Effector diversification within compartments of the Leptosphaeria maculans genome affected by Repeat-Induced Point mutations.</title>
        <authorList>
            <person name="Rouxel T."/>
            <person name="Grandaubert J."/>
            <person name="Hane J.K."/>
            <person name="Hoede C."/>
            <person name="van de Wouw A.P."/>
            <person name="Couloux A."/>
            <person name="Dominguez V."/>
            <person name="Anthouard V."/>
            <person name="Bally P."/>
            <person name="Bourras S."/>
            <person name="Cozijnsen A.J."/>
            <person name="Ciuffetti L.M."/>
            <person name="Degrave A."/>
            <person name="Dilmaghani A."/>
            <person name="Duret L."/>
            <person name="Fudal I."/>
            <person name="Goodwin S.B."/>
            <person name="Gout L."/>
            <person name="Glaser N."/>
            <person name="Linglin J."/>
            <person name="Kema G.H.J."/>
            <person name="Lapalu N."/>
            <person name="Lawrence C.B."/>
            <person name="May K."/>
            <person name="Meyer M."/>
            <person name="Ollivier B."/>
            <person name="Poulain J."/>
            <person name="Schoch C.L."/>
            <person name="Simon A."/>
            <person name="Spatafora J.W."/>
            <person name="Stachowiak A."/>
            <person name="Turgeon B.G."/>
            <person name="Tyler B.M."/>
            <person name="Vincent D."/>
            <person name="Weissenbach J."/>
            <person name="Amselem J."/>
            <person name="Quesneville H."/>
            <person name="Oliver R.P."/>
            <person name="Wincker P."/>
            <person name="Balesdent M.-H."/>
            <person name="Howlett B.J."/>
        </authorList>
    </citation>
    <scope>NUCLEOTIDE SEQUENCE [LARGE SCALE GENOMIC DNA]</scope>
    <source>
        <strain evidence="3">JN3 / isolate v23.1.3 / race Av1-4-5-6-7-8</strain>
    </source>
</reference>
<protein>
    <submittedName>
        <fullName evidence="2">Predicted protein</fullName>
    </submittedName>
</protein>
<name>E4ZNA4_LEPMJ</name>
<evidence type="ECO:0000256" key="1">
    <source>
        <dbReference type="SAM" id="MobiDB-lite"/>
    </source>
</evidence>
<dbReference type="InParanoid" id="E4ZNA4"/>
<dbReference type="AlphaFoldDB" id="E4ZNA4"/>
<gene>
    <name evidence="2" type="ORF">LEMA_P038640.1</name>
</gene>
<dbReference type="VEuPathDB" id="FungiDB:LEMA_P038640.1"/>
<dbReference type="EMBL" id="FP929105">
    <property type="protein sequence ID" value="CBX92963.1"/>
    <property type="molecule type" value="Genomic_DNA"/>
</dbReference>
<keyword evidence="3" id="KW-1185">Reference proteome</keyword>